<dbReference type="PROSITE" id="PS50109">
    <property type="entry name" value="HIS_KIN"/>
    <property type="match status" value="1"/>
</dbReference>
<keyword evidence="6" id="KW-1133">Transmembrane helix</keyword>
<feature type="domain" description="PAC" evidence="9">
    <location>
        <begin position="283"/>
        <end position="335"/>
    </location>
</feature>
<dbReference type="CDD" id="cd00082">
    <property type="entry name" value="HisKA"/>
    <property type="match status" value="1"/>
</dbReference>
<dbReference type="PROSITE" id="PS50112">
    <property type="entry name" value="PAS"/>
    <property type="match status" value="1"/>
</dbReference>
<dbReference type="InterPro" id="IPR001610">
    <property type="entry name" value="PAC"/>
</dbReference>
<feature type="transmembrane region" description="Helical" evidence="6">
    <location>
        <begin position="12"/>
        <end position="31"/>
    </location>
</feature>
<dbReference type="AlphaFoldDB" id="L0RFE4"/>
<dbReference type="RefSeq" id="WP_015338105.1">
    <property type="nucleotide sequence ID" value="NC_020055.1"/>
</dbReference>
<proteinExistence type="predicted"/>
<dbReference type="Pfam" id="PF00512">
    <property type="entry name" value="HisKA"/>
    <property type="match status" value="1"/>
</dbReference>
<evidence type="ECO:0000256" key="5">
    <source>
        <dbReference type="ARBA" id="ARBA00022777"/>
    </source>
</evidence>
<dbReference type="Gene3D" id="3.30.565.10">
    <property type="entry name" value="Histidine kinase-like ATPase, C-terminal domain"/>
    <property type="match status" value="1"/>
</dbReference>
<feature type="domain" description="PAC" evidence="9">
    <location>
        <begin position="410"/>
        <end position="461"/>
    </location>
</feature>
<evidence type="ECO:0000256" key="3">
    <source>
        <dbReference type="ARBA" id="ARBA00022553"/>
    </source>
</evidence>
<evidence type="ECO:0000259" key="8">
    <source>
        <dbReference type="PROSITE" id="PS50112"/>
    </source>
</evidence>
<dbReference type="Gene3D" id="3.30.450.20">
    <property type="entry name" value="PAS domain"/>
    <property type="match status" value="3"/>
</dbReference>
<dbReference type="SMART" id="SM00086">
    <property type="entry name" value="PAC"/>
    <property type="match status" value="3"/>
</dbReference>
<sequence>MDNIKYWRRWLWTTFLPIALILGMILLWAASRESAKSLELLRVTEKSQINSGAMGVTIYLVLLAVLTLISVVLQRSKIKRLKAVDEMLQSEFRLREAEKLAHLGSWETDLESGEHIWSDEVFRILGYDPGEVTPALDVVVSHVLPEDRDTFLKGISVKKGTTDMEIGIIKKGGDRRHLRIKRKVVEVEGRLSKVYGTVLDLTEQKERMDELRRLWSTIEQCPASIVITDQDANIQYVNSFFTKITGYTFDDVVGRNPRILKSGRNSKEFYKNMWAVLNSGLTWRGEFSNKRKNGEIFWEGATISPIKDYRGVITHFIAVKEDVTERKNKDLELKKVLSEFEVLFENSAVGIAYMKGGRTFHRVNHRFCEITGYTPAELIGNNSRLLYLSEEKYLSFWPEVKEKLLAGEVVQKEVQLVRKDGSIVWGLLAGRTISPGNLAEGLIWTLDDISPRKDLERMREDVERIMRHDLKSPLNGIINLPRVIAFGDNLTDDQLENLELIEDAGKRMLAQINASLDLYKIEIGTYEFIPQKVDLVKIVRKLAKESEPFALVKGVGIDVLLRGEPLNENASFMVLGKDDFCFTMLSNVLKNAIEASPSDSRVTLLLLEEEGLPAVKIHNDGAVPHEIRDVFFEKYSTSGKAGGMGLGSYSARMLAEVQGCAVNLDTSEKNGTTISFVFCNG</sequence>
<dbReference type="KEGG" id="dhy:DESAM_23241"/>
<evidence type="ECO:0000256" key="6">
    <source>
        <dbReference type="SAM" id="Phobius"/>
    </source>
</evidence>
<evidence type="ECO:0000256" key="4">
    <source>
        <dbReference type="ARBA" id="ARBA00022679"/>
    </source>
</evidence>
<dbReference type="Pfam" id="PF08447">
    <property type="entry name" value="PAS_3"/>
    <property type="match status" value="1"/>
</dbReference>
<comment type="catalytic activity">
    <reaction evidence="1">
        <text>ATP + protein L-histidine = ADP + protein N-phospho-L-histidine.</text>
        <dbReference type="EC" id="2.7.13.3"/>
    </reaction>
</comment>
<feature type="domain" description="PAC" evidence="9">
    <location>
        <begin position="162"/>
        <end position="213"/>
    </location>
</feature>
<dbReference type="InterPro" id="IPR052162">
    <property type="entry name" value="Sensor_kinase/Photoreceptor"/>
</dbReference>
<evidence type="ECO:0000259" key="9">
    <source>
        <dbReference type="PROSITE" id="PS50113"/>
    </source>
</evidence>
<dbReference type="SUPFAM" id="SSF55785">
    <property type="entry name" value="PYP-like sensor domain (PAS domain)"/>
    <property type="match status" value="3"/>
</dbReference>
<keyword evidence="6" id="KW-0812">Transmembrane</keyword>
<feature type="domain" description="PAS" evidence="8">
    <location>
        <begin position="210"/>
        <end position="256"/>
    </location>
</feature>
<dbReference type="EC" id="2.7.13.3" evidence="2"/>
<dbReference type="EMBL" id="FO203522">
    <property type="protein sequence ID" value="CCO25508.1"/>
    <property type="molecule type" value="Genomic_DNA"/>
</dbReference>
<dbReference type="OrthoDB" id="9787818at2"/>
<dbReference type="HOGENOM" id="CLU_403730_0_0_7"/>
<dbReference type="InterPro" id="IPR005467">
    <property type="entry name" value="His_kinase_dom"/>
</dbReference>
<organism evidence="10 11">
    <name type="scientific">Maridesulfovibrio hydrothermalis AM13 = DSM 14728</name>
    <dbReference type="NCBI Taxonomy" id="1121451"/>
    <lineage>
        <taxon>Bacteria</taxon>
        <taxon>Pseudomonadati</taxon>
        <taxon>Thermodesulfobacteriota</taxon>
        <taxon>Desulfovibrionia</taxon>
        <taxon>Desulfovibrionales</taxon>
        <taxon>Desulfovibrionaceae</taxon>
        <taxon>Maridesulfovibrio</taxon>
    </lineage>
</organism>
<dbReference type="CDD" id="cd00130">
    <property type="entry name" value="PAS"/>
    <property type="match status" value="2"/>
</dbReference>
<dbReference type="SMART" id="SM00388">
    <property type="entry name" value="HisKA"/>
    <property type="match status" value="1"/>
</dbReference>
<feature type="domain" description="Histidine kinase" evidence="7">
    <location>
        <begin position="465"/>
        <end position="681"/>
    </location>
</feature>
<dbReference type="STRING" id="1121451.DESAM_23241"/>
<evidence type="ECO:0000313" key="11">
    <source>
        <dbReference type="Proteomes" id="UP000010808"/>
    </source>
</evidence>
<dbReference type="InterPro" id="IPR000014">
    <property type="entry name" value="PAS"/>
</dbReference>
<keyword evidence="5" id="KW-0418">Kinase</keyword>
<dbReference type="PANTHER" id="PTHR43304:SF1">
    <property type="entry name" value="PAC DOMAIN-CONTAINING PROTEIN"/>
    <property type="match status" value="1"/>
</dbReference>
<dbReference type="SMART" id="SM00387">
    <property type="entry name" value="HATPase_c"/>
    <property type="match status" value="1"/>
</dbReference>
<evidence type="ECO:0000313" key="10">
    <source>
        <dbReference type="EMBL" id="CCO25508.1"/>
    </source>
</evidence>
<feature type="transmembrane region" description="Helical" evidence="6">
    <location>
        <begin position="51"/>
        <end position="73"/>
    </location>
</feature>
<dbReference type="eggNOG" id="COG3829">
    <property type="taxonomic scope" value="Bacteria"/>
</dbReference>
<keyword evidence="6" id="KW-0472">Membrane</keyword>
<evidence type="ECO:0000256" key="2">
    <source>
        <dbReference type="ARBA" id="ARBA00012438"/>
    </source>
</evidence>
<dbReference type="PROSITE" id="PS50113">
    <property type="entry name" value="PAC"/>
    <property type="match status" value="3"/>
</dbReference>
<dbReference type="PATRIC" id="fig|1121451.3.peg.3444"/>
<dbReference type="Pfam" id="PF13426">
    <property type="entry name" value="PAS_9"/>
    <property type="match status" value="2"/>
</dbReference>
<dbReference type="InterPro" id="IPR003661">
    <property type="entry name" value="HisK_dim/P_dom"/>
</dbReference>
<dbReference type="PANTHER" id="PTHR43304">
    <property type="entry name" value="PHYTOCHROME-LIKE PROTEIN CPH1"/>
    <property type="match status" value="1"/>
</dbReference>
<keyword evidence="3" id="KW-0597">Phosphoprotein</keyword>
<dbReference type="InterPro" id="IPR036890">
    <property type="entry name" value="HATPase_C_sf"/>
</dbReference>
<evidence type="ECO:0000259" key="7">
    <source>
        <dbReference type="PROSITE" id="PS50109"/>
    </source>
</evidence>
<dbReference type="InterPro" id="IPR003594">
    <property type="entry name" value="HATPase_dom"/>
</dbReference>
<dbReference type="GO" id="GO:0000155">
    <property type="term" value="F:phosphorelay sensor kinase activity"/>
    <property type="evidence" value="ECO:0007669"/>
    <property type="project" value="InterPro"/>
</dbReference>
<dbReference type="SUPFAM" id="SSF47384">
    <property type="entry name" value="Homodimeric domain of signal transducing histidine kinase"/>
    <property type="match status" value="1"/>
</dbReference>
<keyword evidence="4" id="KW-0808">Transferase</keyword>
<dbReference type="InterPro" id="IPR000700">
    <property type="entry name" value="PAS-assoc_C"/>
</dbReference>
<evidence type="ECO:0000256" key="1">
    <source>
        <dbReference type="ARBA" id="ARBA00000085"/>
    </source>
</evidence>
<protein>
    <recommendedName>
        <fullName evidence="2">histidine kinase</fullName>
        <ecNumber evidence="2">2.7.13.3</ecNumber>
    </recommendedName>
</protein>
<dbReference type="SMART" id="SM00091">
    <property type="entry name" value="PAS"/>
    <property type="match status" value="3"/>
</dbReference>
<dbReference type="InterPro" id="IPR035965">
    <property type="entry name" value="PAS-like_dom_sf"/>
</dbReference>
<keyword evidence="11" id="KW-1185">Reference proteome</keyword>
<accession>L0RFE4</accession>
<dbReference type="Proteomes" id="UP000010808">
    <property type="component" value="Chromosome"/>
</dbReference>
<dbReference type="NCBIfam" id="TIGR00229">
    <property type="entry name" value="sensory_box"/>
    <property type="match status" value="2"/>
</dbReference>
<name>L0RFE4_9BACT</name>
<gene>
    <name evidence="10" type="ORF">DESAM_23241</name>
</gene>
<dbReference type="Gene3D" id="1.10.287.130">
    <property type="match status" value="1"/>
</dbReference>
<dbReference type="InterPro" id="IPR036097">
    <property type="entry name" value="HisK_dim/P_sf"/>
</dbReference>
<dbReference type="InterPro" id="IPR013655">
    <property type="entry name" value="PAS_fold_3"/>
</dbReference>
<reference evidence="10 11" key="1">
    <citation type="submission" date="2012-10" db="EMBL/GenBank/DDBJ databases">
        <authorList>
            <person name="Genoscope - CEA"/>
        </authorList>
    </citation>
    <scope>NUCLEOTIDE SEQUENCE [LARGE SCALE GENOMIC DNA]</scope>
    <source>
        <strain evidence="11">AM13 / DSM 14728</strain>
    </source>
</reference>
<dbReference type="Pfam" id="PF02518">
    <property type="entry name" value="HATPase_c"/>
    <property type="match status" value="1"/>
</dbReference>
<dbReference type="SUPFAM" id="SSF55874">
    <property type="entry name" value="ATPase domain of HSP90 chaperone/DNA topoisomerase II/histidine kinase"/>
    <property type="match status" value="1"/>
</dbReference>
<dbReference type="eggNOG" id="COG2205">
    <property type="taxonomic scope" value="Bacteria"/>
</dbReference>